<dbReference type="OrthoDB" id="2232847at2759"/>
<evidence type="ECO:0000313" key="2">
    <source>
        <dbReference type="EMBL" id="KIM50407.1"/>
    </source>
</evidence>
<dbReference type="PANTHER" id="PTHR10622:SF10">
    <property type="entry name" value="HET DOMAIN-CONTAINING PROTEIN"/>
    <property type="match status" value="1"/>
</dbReference>
<proteinExistence type="predicted"/>
<protein>
    <recommendedName>
        <fullName evidence="1">Heterokaryon incompatibility domain-containing protein</fullName>
    </recommendedName>
</protein>
<reference evidence="3" key="2">
    <citation type="submission" date="2015-01" db="EMBL/GenBank/DDBJ databases">
        <title>Evolutionary Origins and Diversification of the Mycorrhizal Mutualists.</title>
        <authorList>
            <consortium name="DOE Joint Genome Institute"/>
            <consortium name="Mycorrhizal Genomics Consortium"/>
            <person name="Kohler A."/>
            <person name="Kuo A."/>
            <person name="Nagy L.G."/>
            <person name="Floudas D."/>
            <person name="Copeland A."/>
            <person name="Barry K.W."/>
            <person name="Cichocki N."/>
            <person name="Veneault-Fourrey C."/>
            <person name="LaButti K."/>
            <person name="Lindquist E.A."/>
            <person name="Lipzen A."/>
            <person name="Lundell T."/>
            <person name="Morin E."/>
            <person name="Murat C."/>
            <person name="Riley R."/>
            <person name="Ohm R."/>
            <person name="Sun H."/>
            <person name="Tunlid A."/>
            <person name="Henrissat B."/>
            <person name="Grigoriev I.V."/>
            <person name="Hibbett D.S."/>
            <person name="Martin F."/>
        </authorList>
    </citation>
    <scope>NUCLEOTIDE SEQUENCE [LARGE SCALE GENOMIC DNA]</scope>
    <source>
        <strain evidence="3">Foug A</strain>
    </source>
</reference>
<dbReference type="InParanoid" id="A0A0C2ZBI9"/>
<keyword evidence="3" id="KW-1185">Reference proteome</keyword>
<reference evidence="2 3" key="1">
    <citation type="submission" date="2014-04" db="EMBL/GenBank/DDBJ databases">
        <authorList>
            <consortium name="DOE Joint Genome Institute"/>
            <person name="Kuo A."/>
            <person name="Kohler A."/>
            <person name="Nagy L.G."/>
            <person name="Floudas D."/>
            <person name="Copeland A."/>
            <person name="Barry K.W."/>
            <person name="Cichocki N."/>
            <person name="Veneault-Fourrey C."/>
            <person name="LaButti K."/>
            <person name="Lindquist E.A."/>
            <person name="Lipzen A."/>
            <person name="Lundell T."/>
            <person name="Morin E."/>
            <person name="Murat C."/>
            <person name="Sun H."/>
            <person name="Tunlid A."/>
            <person name="Henrissat B."/>
            <person name="Grigoriev I.V."/>
            <person name="Hibbett D.S."/>
            <person name="Martin F."/>
            <person name="Nordberg H.P."/>
            <person name="Cantor M.N."/>
            <person name="Hua S.X."/>
        </authorList>
    </citation>
    <scope>NUCLEOTIDE SEQUENCE [LARGE SCALE GENOMIC DNA]</scope>
    <source>
        <strain evidence="2 3">Foug A</strain>
    </source>
</reference>
<dbReference type="HOGENOM" id="CLU_000288_138_6_1"/>
<accession>A0A0C2ZBI9</accession>
<dbReference type="Proteomes" id="UP000053989">
    <property type="component" value="Unassembled WGS sequence"/>
</dbReference>
<evidence type="ECO:0000313" key="3">
    <source>
        <dbReference type="Proteomes" id="UP000053989"/>
    </source>
</evidence>
<dbReference type="STRING" id="1036808.A0A0C2ZBI9"/>
<name>A0A0C2ZBI9_9AGAM</name>
<dbReference type="InterPro" id="IPR010730">
    <property type="entry name" value="HET"/>
</dbReference>
<organism evidence="2 3">
    <name type="scientific">Scleroderma citrinum Foug A</name>
    <dbReference type="NCBI Taxonomy" id="1036808"/>
    <lineage>
        <taxon>Eukaryota</taxon>
        <taxon>Fungi</taxon>
        <taxon>Dikarya</taxon>
        <taxon>Basidiomycota</taxon>
        <taxon>Agaricomycotina</taxon>
        <taxon>Agaricomycetes</taxon>
        <taxon>Agaricomycetidae</taxon>
        <taxon>Boletales</taxon>
        <taxon>Sclerodermatineae</taxon>
        <taxon>Sclerodermataceae</taxon>
        <taxon>Scleroderma</taxon>
    </lineage>
</organism>
<feature type="domain" description="Heterokaryon incompatibility" evidence="1">
    <location>
        <begin position="134"/>
        <end position="223"/>
    </location>
</feature>
<dbReference type="Pfam" id="PF06985">
    <property type="entry name" value="HET"/>
    <property type="match status" value="1"/>
</dbReference>
<evidence type="ECO:0000259" key="1">
    <source>
        <dbReference type="Pfam" id="PF06985"/>
    </source>
</evidence>
<dbReference type="PANTHER" id="PTHR10622">
    <property type="entry name" value="HET DOMAIN-CONTAINING PROTEIN"/>
    <property type="match status" value="1"/>
</dbReference>
<dbReference type="AlphaFoldDB" id="A0A0C2ZBI9"/>
<gene>
    <name evidence="2" type="ORF">SCLCIDRAFT_145541</name>
</gene>
<dbReference type="EMBL" id="KN822450">
    <property type="protein sequence ID" value="KIM50407.1"/>
    <property type="molecule type" value="Genomic_DNA"/>
</dbReference>
<sequence>MWIDLGNAIKFKEAALALCPQGHPDHAESLNSLFNYRQSKIKGRGASTQSAHPNGTTPGSQFKGLIGDIVSNILKRSPPRLLDIWTGRLCNRDSQFTQFEKSREYNQLLTSASAMDALAQVTHIHEVVSTYFRYVTLSHRWGKSEPLLHDIDGRVIYNLDPTDGISKLQFFCHECYRHGYLWAWSDTCCIDKESSTELQEVIGSMFSWYWLSALTLVHLADVSDMGKLASSEWFKRGWTLQELLAPRTVLFCTRDWSLYQDSSSNHKKDSAILGELEQAMGITSHQLTDFHLGMDDARSRLQWASKRCTTWPEDIAYSLLGVFGLHIPVLYGESAENALRRLLGEVISKSGDTSILDWVGQSSAFHSCFPATITPYQTLSVSLPDLTTPPSIHRIHNLFSLRSARKMLDTLSDLPLAKFTNFRLILLCIIHCIKAIIVTRVDTSTLTHVHQIQAAGLSPIDIALSERLENMVKGVPYVLVHPWHPNLLHPVVNTDDASWLTQLEQPFSALLLKELPHKEYWRVASFCHILTCPTNSVGVLKGEVNTLTIV</sequence>